<dbReference type="InterPro" id="IPR011009">
    <property type="entry name" value="Kinase-like_dom_sf"/>
</dbReference>
<dbReference type="InterPro" id="IPR052077">
    <property type="entry name" value="CcrZ_PhaseVar_Mediator"/>
</dbReference>
<feature type="domain" description="Protein kinase" evidence="2">
    <location>
        <begin position="59"/>
        <end position="301"/>
    </location>
</feature>
<dbReference type="Pfam" id="PF01636">
    <property type="entry name" value="APH"/>
    <property type="match status" value="1"/>
</dbReference>
<reference evidence="3 4" key="1">
    <citation type="submission" date="2019-07" db="EMBL/GenBank/DDBJ databases">
        <title>Draft genome for Aliikangiella sp. M105.</title>
        <authorList>
            <person name="Wang G."/>
        </authorList>
    </citation>
    <scope>NUCLEOTIDE SEQUENCE [LARGE SCALE GENOMIC DNA]</scope>
    <source>
        <strain evidence="3 4">M105</strain>
    </source>
</reference>
<gene>
    <name evidence="3" type="ORF">FLL46_20650</name>
</gene>
<sequence length="301" mass="34767">MKTEAPDWWHYSSSAWQKLVHTLYQSSQAGPRKTKTSQTGSDHFTQGSISPSPSQLYNKRSWTPLGGGVTNFSYRVKFGADFFFIQLLDQDKFIHLPNQSFVPVCKVISDNQNLMPWLATCLLDTDEIRIFEWVEAEATNVRYFDDRSFCEQLCSFLASLHNSIDTLPMLDIRSHLDNYYQLANQKSPERRFLHKKLYLHALDNLKSFSPSNTCHNDLSPGNILCSKTASSNQLYVVDWEYACLSDPLFDLAGVSVNFELEPHQEANLIKAYTKNRQTYFNSEKFYEMKVLYGLICELWSV</sequence>
<feature type="compositionally biased region" description="Polar residues" evidence="1">
    <location>
        <begin position="36"/>
        <end position="52"/>
    </location>
</feature>
<keyword evidence="3" id="KW-0808">Transferase</keyword>
<dbReference type="GO" id="GO:0005524">
    <property type="term" value="F:ATP binding"/>
    <property type="evidence" value="ECO:0007669"/>
    <property type="project" value="InterPro"/>
</dbReference>
<feature type="region of interest" description="Disordered" evidence="1">
    <location>
        <begin position="27"/>
        <end position="52"/>
    </location>
</feature>
<evidence type="ECO:0000313" key="3">
    <source>
        <dbReference type="EMBL" id="TQV85569.1"/>
    </source>
</evidence>
<dbReference type="PROSITE" id="PS50011">
    <property type="entry name" value="PROTEIN_KINASE_DOM"/>
    <property type="match status" value="1"/>
</dbReference>
<dbReference type="Gene3D" id="3.90.1200.10">
    <property type="match status" value="1"/>
</dbReference>
<proteinExistence type="predicted"/>
<name>A0A545U7X9_9GAMM</name>
<evidence type="ECO:0000259" key="2">
    <source>
        <dbReference type="PROSITE" id="PS50011"/>
    </source>
</evidence>
<comment type="caution">
    <text evidence="3">The sequence shown here is derived from an EMBL/GenBank/DDBJ whole genome shotgun (WGS) entry which is preliminary data.</text>
</comment>
<keyword evidence="4" id="KW-1185">Reference proteome</keyword>
<dbReference type="Proteomes" id="UP000315439">
    <property type="component" value="Unassembled WGS sequence"/>
</dbReference>
<evidence type="ECO:0000256" key="1">
    <source>
        <dbReference type="SAM" id="MobiDB-lite"/>
    </source>
</evidence>
<dbReference type="OrthoDB" id="179763at2"/>
<dbReference type="PANTHER" id="PTHR40086:SF1">
    <property type="entry name" value="CELL CYCLE REGULATOR CCRZ"/>
    <property type="match status" value="1"/>
</dbReference>
<dbReference type="InterPro" id="IPR002575">
    <property type="entry name" value="Aminoglycoside_PTrfase"/>
</dbReference>
<accession>A0A545U7X9</accession>
<dbReference type="SUPFAM" id="SSF56112">
    <property type="entry name" value="Protein kinase-like (PK-like)"/>
    <property type="match status" value="1"/>
</dbReference>
<dbReference type="PANTHER" id="PTHR40086">
    <property type="entry name" value="PHOSPHOTRANSFERASE YTMP-RELATED"/>
    <property type="match status" value="1"/>
</dbReference>
<organism evidence="3 4">
    <name type="scientific">Aliikangiella coralliicola</name>
    <dbReference type="NCBI Taxonomy" id="2592383"/>
    <lineage>
        <taxon>Bacteria</taxon>
        <taxon>Pseudomonadati</taxon>
        <taxon>Pseudomonadota</taxon>
        <taxon>Gammaproteobacteria</taxon>
        <taxon>Oceanospirillales</taxon>
        <taxon>Pleioneaceae</taxon>
        <taxon>Aliikangiella</taxon>
    </lineage>
</organism>
<protein>
    <submittedName>
        <fullName evidence="3">Phosphotransferase</fullName>
    </submittedName>
</protein>
<dbReference type="GO" id="GO:0004672">
    <property type="term" value="F:protein kinase activity"/>
    <property type="evidence" value="ECO:0007669"/>
    <property type="project" value="InterPro"/>
</dbReference>
<dbReference type="InterPro" id="IPR000719">
    <property type="entry name" value="Prot_kinase_dom"/>
</dbReference>
<dbReference type="RefSeq" id="WP_142933245.1">
    <property type="nucleotide sequence ID" value="NZ_ML660168.1"/>
</dbReference>
<dbReference type="AlphaFoldDB" id="A0A545U7X9"/>
<dbReference type="EMBL" id="VIKS01000012">
    <property type="protein sequence ID" value="TQV85569.1"/>
    <property type="molecule type" value="Genomic_DNA"/>
</dbReference>
<evidence type="ECO:0000313" key="4">
    <source>
        <dbReference type="Proteomes" id="UP000315439"/>
    </source>
</evidence>